<keyword evidence="2" id="KW-1185">Reference proteome</keyword>
<dbReference type="AlphaFoldDB" id="A0A919DK80"/>
<comment type="caution">
    <text evidence="1">The sequence shown here is derived from an EMBL/GenBank/DDBJ whole genome shotgun (WGS) entry which is preliminary data.</text>
</comment>
<proteinExistence type="predicted"/>
<evidence type="ECO:0000313" key="1">
    <source>
        <dbReference type="EMBL" id="GHE51442.1"/>
    </source>
</evidence>
<name>A0A919DK80_9ACTN</name>
<accession>A0A919DK80</accession>
<gene>
    <name evidence="1" type="ORF">GCM10017771_73680</name>
</gene>
<evidence type="ECO:0000313" key="2">
    <source>
        <dbReference type="Proteomes" id="UP000603227"/>
    </source>
</evidence>
<dbReference type="EMBL" id="BNAT01000036">
    <property type="protein sequence ID" value="GHE51442.1"/>
    <property type="molecule type" value="Genomic_DNA"/>
</dbReference>
<protein>
    <submittedName>
        <fullName evidence="1">Uncharacterized protein</fullName>
    </submittedName>
</protein>
<dbReference type="Proteomes" id="UP000603227">
    <property type="component" value="Unassembled WGS sequence"/>
</dbReference>
<sequence>MAQKDETTYDFPKDLIKAQDELEEVRGELKILLKKQPWSVEPLAAWTTHENHWRASSRPDSPGWDPADQLRIGTLRKRELELAALIVGHPFWKEIAAEERADARTKLKHHGQSTEKATA</sequence>
<reference evidence="1" key="2">
    <citation type="submission" date="2020-09" db="EMBL/GenBank/DDBJ databases">
        <authorList>
            <person name="Sun Q."/>
            <person name="Zhou Y."/>
        </authorList>
    </citation>
    <scope>NUCLEOTIDE SEQUENCE</scope>
    <source>
        <strain evidence="1">CGMCC 4.7403</strain>
    </source>
</reference>
<reference evidence="1" key="1">
    <citation type="journal article" date="2014" name="Int. J. Syst. Evol. Microbiol.">
        <title>Complete genome sequence of Corynebacterium casei LMG S-19264T (=DSM 44701T), isolated from a smear-ripened cheese.</title>
        <authorList>
            <consortium name="US DOE Joint Genome Institute (JGI-PGF)"/>
            <person name="Walter F."/>
            <person name="Albersmeier A."/>
            <person name="Kalinowski J."/>
            <person name="Ruckert C."/>
        </authorList>
    </citation>
    <scope>NUCLEOTIDE SEQUENCE</scope>
    <source>
        <strain evidence="1">CGMCC 4.7403</strain>
    </source>
</reference>
<dbReference type="RefSeq" id="WP_189786764.1">
    <property type="nucleotide sequence ID" value="NZ_BNAT01000036.1"/>
</dbReference>
<organism evidence="1 2">
    <name type="scientific">Streptomyces capitiformicae</name>
    <dbReference type="NCBI Taxonomy" id="2014920"/>
    <lineage>
        <taxon>Bacteria</taxon>
        <taxon>Bacillati</taxon>
        <taxon>Actinomycetota</taxon>
        <taxon>Actinomycetes</taxon>
        <taxon>Kitasatosporales</taxon>
        <taxon>Streptomycetaceae</taxon>
        <taxon>Streptomyces</taxon>
    </lineage>
</organism>